<keyword evidence="2" id="KW-1185">Reference proteome</keyword>
<sequence length="84" mass="9389">MSNEVFASNLFSEISEEQQQMTAGGKSINDYLNTYFNADTTAFAFAAASGPGGSLVTQEFAEQEINTSAYKSFQLNPYFYYYPY</sequence>
<dbReference type="AlphaFoldDB" id="A0A1U7H371"/>
<dbReference type="EMBL" id="MRCA01000002">
    <property type="protein sequence ID" value="OKH15574.1"/>
    <property type="molecule type" value="Genomic_DNA"/>
</dbReference>
<dbReference type="InterPro" id="IPR049891">
    <property type="entry name" value="CTB"/>
</dbReference>
<reference evidence="1 2" key="1">
    <citation type="submission" date="2016-11" db="EMBL/GenBank/DDBJ databases">
        <title>Draft Genome Sequences of Nine Cyanobacterial Strains from Diverse Habitats.</title>
        <authorList>
            <person name="Zhu T."/>
            <person name="Hou S."/>
            <person name="Lu X."/>
            <person name="Hess W.R."/>
        </authorList>
    </citation>
    <scope>NUCLEOTIDE SEQUENCE [LARGE SCALE GENOMIC DNA]</scope>
    <source>
        <strain evidence="1 2">NIES-592</strain>
    </source>
</reference>
<proteinExistence type="predicted"/>
<comment type="caution">
    <text evidence="1">The sequence shown here is derived from an EMBL/GenBank/DDBJ whole genome shotgun (WGS) entry which is preliminary data.</text>
</comment>
<protein>
    <submittedName>
        <fullName evidence="1">Uncharacterized protein</fullName>
    </submittedName>
</protein>
<accession>A0A1U7H371</accession>
<organism evidence="1 2">
    <name type="scientific">Fischerella major NIES-592</name>
    <dbReference type="NCBI Taxonomy" id="210994"/>
    <lineage>
        <taxon>Bacteria</taxon>
        <taxon>Bacillati</taxon>
        <taxon>Cyanobacteriota</taxon>
        <taxon>Cyanophyceae</taxon>
        <taxon>Nostocales</taxon>
        <taxon>Hapalosiphonaceae</taxon>
        <taxon>Fischerella</taxon>
    </lineage>
</organism>
<evidence type="ECO:0000313" key="2">
    <source>
        <dbReference type="Proteomes" id="UP000186391"/>
    </source>
</evidence>
<name>A0A1U7H371_9CYAN</name>
<dbReference type="NCBIfam" id="NF038167">
    <property type="entry name" value="cyan_ocin_like"/>
    <property type="match status" value="1"/>
</dbReference>
<dbReference type="RefSeq" id="WP_062243416.1">
    <property type="nucleotide sequence ID" value="NZ_MRCA01000002.1"/>
</dbReference>
<gene>
    <name evidence="1" type="ORF">NIES592_05640</name>
</gene>
<evidence type="ECO:0000313" key="1">
    <source>
        <dbReference type="EMBL" id="OKH15574.1"/>
    </source>
</evidence>
<dbReference type="Proteomes" id="UP000186391">
    <property type="component" value="Unassembled WGS sequence"/>
</dbReference>
<dbReference type="OrthoDB" id="517485at2"/>